<reference evidence="3" key="1">
    <citation type="submission" date="2022-11" db="UniProtKB">
        <authorList>
            <consortium name="WormBaseParasite"/>
        </authorList>
    </citation>
    <scope>IDENTIFICATION</scope>
</reference>
<feature type="compositionally biased region" description="Basic and acidic residues" evidence="1">
    <location>
        <begin position="101"/>
        <end position="110"/>
    </location>
</feature>
<protein>
    <submittedName>
        <fullName evidence="3">Uncharacterized protein</fullName>
    </submittedName>
</protein>
<proteinExistence type="predicted"/>
<feature type="compositionally biased region" description="Acidic residues" evidence="1">
    <location>
        <begin position="79"/>
        <end position="100"/>
    </location>
</feature>
<feature type="compositionally biased region" description="Basic and acidic residues" evidence="1">
    <location>
        <begin position="59"/>
        <end position="71"/>
    </location>
</feature>
<accession>A0A915DG92</accession>
<feature type="compositionally biased region" description="Low complexity" evidence="1">
    <location>
        <begin position="426"/>
        <end position="447"/>
    </location>
</feature>
<feature type="compositionally biased region" description="Basic residues" evidence="1">
    <location>
        <begin position="291"/>
        <end position="305"/>
    </location>
</feature>
<feature type="compositionally biased region" description="Basic residues" evidence="1">
    <location>
        <begin position="245"/>
        <end position="258"/>
    </location>
</feature>
<feature type="compositionally biased region" description="Basic and acidic residues" evidence="1">
    <location>
        <begin position="403"/>
        <end position="425"/>
    </location>
</feature>
<dbReference type="WBParaSite" id="jg1922">
    <property type="protein sequence ID" value="jg1922"/>
    <property type="gene ID" value="jg1922"/>
</dbReference>
<feature type="compositionally biased region" description="Basic and acidic residues" evidence="1">
    <location>
        <begin position="190"/>
        <end position="203"/>
    </location>
</feature>
<sequence>MTEEEVSTVNDIKSSPYSCKEKNSSLITSSTAEEDVQLDYQENEEEINPHNGSLCGPTEKLDDSSNVHKTELQSPDIQNIEEEEEPEELVQQDALEDLEHEENLELRSLNDEGDVVDEPENGEVKNVEEKKRPRTPPFPCPDADEADEDEEEELQEEVADDENEEKEHESTEEADPVQKAGDLKKRSRSREKDRSPSRRDRPGVPKAYQMSRKPERRNGGAPLRPRRRLPTRNGASDSVEFRLAANRRKRLKRLRAARLQRVTELGRRRGNKSPPPTRRGIGRRSDDFRDKRRRSRSRSPLRRGRLSPSRRPAIPSLMSTRVRTPPPPRRFNDSRRYSGYSGRRSRSPPPRRMSTDRRPLRRPEAAGPSRPAFVGNDQYRIYINNDNSDRRPRRPRSPPPRHGRFEPYNSRDRGGRMDSVRRDKIPSLLSLRTSPPPVMRGGSSSRRSPMRSRGRSPPLRSYVRGEDRNRSRSSRFPNKCPPRQRSP</sequence>
<evidence type="ECO:0000256" key="1">
    <source>
        <dbReference type="SAM" id="MobiDB-lite"/>
    </source>
</evidence>
<keyword evidence="2" id="KW-1185">Reference proteome</keyword>
<feature type="compositionally biased region" description="Acidic residues" evidence="1">
    <location>
        <begin position="142"/>
        <end position="164"/>
    </location>
</feature>
<feature type="compositionally biased region" description="Basic and acidic residues" evidence="1">
    <location>
        <begin position="353"/>
        <end position="364"/>
    </location>
</feature>
<feature type="compositionally biased region" description="Acidic residues" evidence="1">
    <location>
        <begin position="32"/>
        <end position="46"/>
    </location>
</feature>
<dbReference type="AlphaFoldDB" id="A0A915DG92"/>
<evidence type="ECO:0000313" key="3">
    <source>
        <dbReference type="WBParaSite" id="jg1922"/>
    </source>
</evidence>
<feature type="region of interest" description="Disordered" evidence="1">
    <location>
        <begin position="1"/>
        <end position="487"/>
    </location>
</feature>
<feature type="compositionally biased region" description="Basic and acidic residues" evidence="1">
    <location>
        <begin position="122"/>
        <end position="131"/>
    </location>
</feature>
<feature type="compositionally biased region" description="Polar residues" evidence="1">
    <location>
        <begin position="7"/>
        <end position="17"/>
    </location>
</feature>
<feature type="compositionally biased region" description="Basic residues" evidence="1">
    <location>
        <begin position="391"/>
        <end position="402"/>
    </location>
</feature>
<organism evidence="2 3">
    <name type="scientific">Ditylenchus dipsaci</name>
    <dbReference type="NCBI Taxonomy" id="166011"/>
    <lineage>
        <taxon>Eukaryota</taxon>
        <taxon>Metazoa</taxon>
        <taxon>Ecdysozoa</taxon>
        <taxon>Nematoda</taxon>
        <taxon>Chromadorea</taxon>
        <taxon>Rhabditida</taxon>
        <taxon>Tylenchina</taxon>
        <taxon>Tylenchomorpha</taxon>
        <taxon>Sphaerularioidea</taxon>
        <taxon>Anguinidae</taxon>
        <taxon>Anguininae</taxon>
        <taxon>Ditylenchus</taxon>
    </lineage>
</organism>
<name>A0A915DG92_9BILA</name>
<feature type="compositionally biased region" description="Acidic residues" evidence="1">
    <location>
        <begin position="111"/>
        <end position="121"/>
    </location>
</feature>
<evidence type="ECO:0000313" key="2">
    <source>
        <dbReference type="Proteomes" id="UP000887574"/>
    </source>
</evidence>
<dbReference type="Proteomes" id="UP000887574">
    <property type="component" value="Unplaced"/>
</dbReference>